<evidence type="ECO:0000256" key="1">
    <source>
        <dbReference type="ARBA" id="ARBA00004613"/>
    </source>
</evidence>
<proteinExistence type="predicted"/>
<sequence>AMSMVANSGDNTFYGTSQADTLNGGTGNDTLVGRAGNDILSGGSGNDLLIGGGNNDTYLFNLGDGQDIIQDDSHGWGAGYGGTDTLQFGAGIDPGDVIVTQANNGNDYVLSISGTTDQVTLSEAINNNNAAIESVVFSDGTVWDQGAINSHLFEWFSDINGTNGNEVLNGTSGNEHIYAYDGNDTLTGSGGNDYLNGGSGDDTYIWNRGDGSDTLYDTSGIDTLRFGVGIVASDLSLSVPPGDADSQGLIIAVAGTSDRLYLRNQNTNNGRAIERFEFTDGTILTDAQLRAQLMSSIVTDNGDRIYGTGYADVIVGGAGNDDISSGNGNDTLTGSGGNDYLNGGSGDDTYIWNRGDGSDTLYDTSGIDTLRFGVGIVASDLSLSVPPGDADSQGLIIAVAGTSDRLYLRNQNTNNGRAIERFEFTDGTILTDAQLRAQLMSSIVTNNGDRIYGTGYADVIVGGAGNDDISSGNGNDTLTGSGGNDYLNGGSGDDTYIWNRGDGSDTLYDTSGIDTLRFGVGVAESDIQITSPLVDGANFGITLLIRGTHDRIDLPAEFGTGQIENIVFQSGSVWNVSTLQQLVRSNSVDGRTVAVTMGNDTIVGAGGDDSLRGMKGDDVLRGGRGSDVYNFAKGDGHDAIYDPTDAQSTDTLVLENINAADVQVFVSPTDAQDLILYIDDDNVIYLDQQAESGSSGIEVVQFADGTTWDRATLEAKAGGLGTAGDNTLTGTNFGDTLQGGLGDDTLIGGAGNDTYVYNVGDDDDTIVDDSGAGNDPSQAGNSGNINTLAFGAGITLSDLVLTQPVDGGPLVISFVSLAGSITLDGLDPGGRSGVDQIHFADGSSVTMAQLRASAIDATVTTGDDLIRGFGSDDVLGGGAGNDVLAGGAGADTYVFALGDGADIIAEMADGSTNILAFAAGIATADIRLLRPADAPEDLVLMLSNGTDEVTIKSQFTNNGAAGIQQIRFADGTIWQAADFETILLAQPATASADYLIGAANGNVIDGLAGDDVILGGAGDDVLYGSEGNDHLYGGAGNDELHGGAGDDILSGDTGTDLLDGGEGFDIADYSFSLDKWSIDLAAGTASIVTTQNSTLSETLSGIEGVIGGLGADIITGDGNNNRLEGGGGNDTLDGAGGNDTFVFDGDEDGVDAIHGGSGNDVIEAASDNTVIDLSALTSVELITALGHANVTIEATDGADTLDFSASVLHGIVSIDMGGGDDVVTGSLGADTINAGAGNDIIRYVGTSTGADQIDGGVGSDTITAGADDTVILLGSFQNVEAISGGGFSNVVLARTDDSETTDLSAIVVSGLTYIDLAGGNDSFVGTAGADIVRGGAGDDSLTGGAGDDVFQYASPDSGYDAINGGAGSDQLQAVADGAVIGIGSISSIEAIDGNGFANVTIDLGDGDDHLDLSNMVVTDVAAIVGGKGNDVLRGSTGDETFLVSGTDQGIDDFEGGAGQDRILAGADGTVIRVSRLVNVETIDSGGHAAVNLALTDGNDTLSLQSVTLTGIGEIDLGAGADNFTGSAVGDVIAGGAGNDTISGDAGDDVYLFGLGDGNDIIREKTASGVGGGTDTLRFGASILSSDVEITRINSGNDYLLTIANGGGTVQIVGGAGNDMASWLETIEFADGTVWTREMLDQSVVPYTEGDDNIDGTTASETLHGGGGNDTIRGKGGDDRLYGDAGNDTVLGYNGRDILSGGTGNDLLVGGGNNDIYLFNLGDGQDTIQEDSHGWSVGYGGTDTLQFGAGIDPADVIVTQANNGNDYVLSISGTTDQVTLSEAMNNNNAAIENVVFANGTTWSSNDLHAMS</sequence>
<feature type="domain" description="Haemolysin-type calcium binding-related" evidence="3">
    <location>
        <begin position="109"/>
        <end position="145"/>
    </location>
</feature>
<keyword evidence="2" id="KW-0964">Secreted</keyword>
<dbReference type="InterPro" id="IPR001343">
    <property type="entry name" value="Hemolysn_Ca-bd"/>
</dbReference>
<evidence type="ECO:0000313" key="4">
    <source>
        <dbReference type="EMBL" id="MEN7538829.1"/>
    </source>
</evidence>
<organism evidence="4 5">
    <name type="scientific">Aurantiacibacter flavus</name>
    <dbReference type="NCBI Taxonomy" id="3145232"/>
    <lineage>
        <taxon>Bacteria</taxon>
        <taxon>Pseudomonadati</taxon>
        <taxon>Pseudomonadota</taxon>
        <taxon>Alphaproteobacteria</taxon>
        <taxon>Sphingomonadales</taxon>
        <taxon>Erythrobacteraceae</taxon>
        <taxon>Aurantiacibacter</taxon>
    </lineage>
</organism>
<feature type="non-terminal residue" evidence="4">
    <location>
        <position position="1810"/>
    </location>
</feature>
<dbReference type="Pfam" id="PF06594">
    <property type="entry name" value="HCBP_related"/>
    <property type="match status" value="7"/>
</dbReference>
<dbReference type="Gene3D" id="2.150.10.10">
    <property type="entry name" value="Serralysin-like metalloprotease, C-terminal"/>
    <property type="match status" value="8"/>
</dbReference>
<dbReference type="RefSeq" id="WP_346786293.1">
    <property type="nucleotide sequence ID" value="NZ_JBDLBR010000016.1"/>
</dbReference>
<dbReference type="InterPro" id="IPR011049">
    <property type="entry name" value="Serralysin-like_metalloprot_C"/>
</dbReference>
<dbReference type="PANTHER" id="PTHR38340:SF1">
    <property type="entry name" value="S-LAYER PROTEIN"/>
    <property type="match status" value="1"/>
</dbReference>
<feature type="domain" description="Haemolysin-type calcium binding-related" evidence="3">
    <location>
        <begin position="249"/>
        <end position="288"/>
    </location>
</feature>
<comment type="subcellular location">
    <subcellularLocation>
        <location evidence="1">Secreted</location>
    </subcellularLocation>
</comment>
<evidence type="ECO:0000313" key="5">
    <source>
        <dbReference type="Proteomes" id="UP001484535"/>
    </source>
</evidence>
<feature type="domain" description="Haemolysin-type calcium binding-related" evidence="3">
    <location>
        <begin position="395"/>
        <end position="434"/>
    </location>
</feature>
<feature type="domain" description="Haemolysin-type calcium binding-related" evidence="3">
    <location>
        <begin position="1600"/>
        <end position="1637"/>
    </location>
</feature>
<name>A0ABV0D114_9SPHN</name>
<protein>
    <submittedName>
        <fullName evidence="4">Calcium-binding protein</fullName>
    </submittedName>
</protein>
<dbReference type="InterPro" id="IPR018511">
    <property type="entry name" value="Hemolysin-typ_Ca-bd_CS"/>
</dbReference>
<dbReference type="InterPro" id="IPR050557">
    <property type="entry name" value="RTX_toxin/Mannuronan_C5-epim"/>
</dbReference>
<gene>
    <name evidence="4" type="ORF">ABDJ38_16810</name>
</gene>
<keyword evidence="5" id="KW-1185">Reference proteome</keyword>
<dbReference type="Proteomes" id="UP001484535">
    <property type="component" value="Unassembled WGS sequence"/>
</dbReference>
<dbReference type="PRINTS" id="PR00313">
    <property type="entry name" value="CABNDNGRPT"/>
</dbReference>
<dbReference type="PROSITE" id="PS00330">
    <property type="entry name" value="HEMOLYSIN_CALCIUM"/>
    <property type="match status" value="11"/>
</dbReference>
<reference evidence="4 5" key="1">
    <citation type="submission" date="2024-05" db="EMBL/GenBank/DDBJ databases">
        <authorList>
            <person name="Park S."/>
        </authorList>
    </citation>
    <scope>NUCLEOTIDE SEQUENCE [LARGE SCALE GENOMIC DNA]</scope>
    <source>
        <strain evidence="4 5">DGU5</strain>
    </source>
</reference>
<comment type="caution">
    <text evidence="4">The sequence shown here is derived from an EMBL/GenBank/DDBJ whole genome shotgun (WGS) entry which is preliminary data.</text>
</comment>
<feature type="domain" description="Haemolysin-type calcium binding-related" evidence="3">
    <location>
        <begin position="682"/>
        <end position="712"/>
    </location>
</feature>
<dbReference type="EMBL" id="JBDLBR010000016">
    <property type="protein sequence ID" value="MEN7538829.1"/>
    <property type="molecule type" value="Genomic_DNA"/>
</dbReference>
<evidence type="ECO:0000259" key="3">
    <source>
        <dbReference type="Pfam" id="PF06594"/>
    </source>
</evidence>
<dbReference type="SUPFAM" id="SSF51120">
    <property type="entry name" value="beta-Roll"/>
    <property type="match status" value="13"/>
</dbReference>
<feature type="non-terminal residue" evidence="4">
    <location>
        <position position="1"/>
    </location>
</feature>
<evidence type="ECO:0000256" key="2">
    <source>
        <dbReference type="ARBA" id="ARBA00022525"/>
    </source>
</evidence>
<accession>A0ABV0D114</accession>
<feature type="domain" description="Haemolysin-type calcium binding-related" evidence="3">
    <location>
        <begin position="937"/>
        <end position="978"/>
    </location>
</feature>
<dbReference type="PANTHER" id="PTHR38340">
    <property type="entry name" value="S-LAYER PROTEIN"/>
    <property type="match status" value="1"/>
</dbReference>
<dbReference type="InterPro" id="IPR010566">
    <property type="entry name" value="Haemolys_ca-bd"/>
</dbReference>
<feature type="domain" description="Haemolysin-type calcium binding-related" evidence="3">
    <location>
        <begin position="1767"/>
        <end position="1804"/>
    </location>
</feature>
<dbReference type="Pfam" id="PF00353">
    <property type="entry name" value="HemolysinCabind"/>
    <property type="match status" value="18"/>
</dbReference>